<feature type="region of interest" description="Disordered" evidence="20">
    <location>
        <begin position="853"/>
        <end position="890"/>
    </location>
</feature>
<evidence type="ECO:0000313" key="23">
    <source>
        <dbReference type="Ensembl" id="ENSCCRP00015073924.1"/>
    </source>
</evidence>
<dbReference type="EC" id="2.1.1.37" evidence="2"/>
<evidence type="ECO:0000256" key="20">
    <source>
        <dbReference type="SAM" id="MobiDB-lite"/>
    </source>
</evidence>
<keyword evidence="8 19" id="KW-0949">S-adenosyl-L-methionine</keyword>
<keyword evidence="5" id="KW-0597">Phosphoprotein</keyword>
<dbReference type="GO" id="GO:0003886">
    <property type="term" value="F:DNA (cytosine-5-)-methyltransferase activity"/>
    <property type="evidence" value="ECO:0007669"/>
    <property type="project" value="UniProtKB-EC"/>
</dbReference>
<evidence type="ECO:0000256" key="15">
    <source>
        <dbReference type="ARBA" id="ARBA00023163"/>
    </source>
</evidence>
<feature type="domain" description="BAH" evidence="21">
    <location>
        <begin position="512"/>
        <end position="635"/>
    </location>
</feature>
<dbReference type="Pfam" id="PF02008">
    <property type="entry name" value="zf-CXXC"/>
    <property type="match status" value="1"/>
</dbReference>
<evidence type="ECO:0000256" key="1">
    <source>
        <dbReference type="ARBA" id="ARBA00004123"/>
    </source>
</evidence>
<reference evidence="23" key="1">
    <citation type="submission" date="2025-08" db="UniProtKB">
        <authorList>
            <consortium name="Ensembl"/>
        </authorList>
    </citation>
    <scope>IDENTIFICATION</scope>
</reference>
<dbReference type="Pfam" id="PF12047">
    <property type="entry name" value="DNMT1-RFD"/>
    <property type="match status" value="1"/>
</dbReference>
<keyword evidence="13" id="KW-0805">Transcription regulation</keyword>
<sequence length="1329" mass="150530">DSLSDEVRECVKEKLRLLQEFLLADTQDQLKILEDKLKIVKEDEGVEQNGHSNDAMKSPSAPKGKGGRRSKADSEPKSELQGFKGVLIALHVLQCLYLYIDMIVHVTPPPKCPDCRQYLDDSDLKFFQGDPDDAVKMLTDERLSLFDANEDGFESYEDLPQHKITNFSVYDKRGHLCPFDSGLIEKNVELYFSCAVKPIYDDNPCMDGGVPAKKLGPINAWWITGFDGGEKALIGFTTAFADYILMDPREEYASIFALMQEKIYMSKIVVEFLQKNQDATYEDLLNKIETTVPPAGLNFNRFTEDTLLRHAQFVVEQVESYDEAGDSDEQPIIITPCMRDLIKLAGVTLGKRRAARRQAIRHPTKIEKDSKGPTKATTTKLVYQIFDTFFSDQIDQNNKDGGGVKRQRCGVCEVCQAPDCGKCSACKDMIKFGGSGRSKQACQKRRCPNLAVKEAEDDENMDEEEVLPLKETKKMSQAKKKKQTKNKISWVGEPIKTDGRKEYYMKVRVENEVVEVGDCVSVSPADPSHPLYLARITALWEDGDKMFHAHWFCRGTDTVLGESSDPLELFLVDECEDMQLSFVHGKVNVLYKAPTENWFMEGGMDDDMKVIEDDGESFFYQLLYDGECARFESPPKVTPSEDCKYKFCASCVRNREREAQDLPNVCEPLEDEKSDSKVFYGLATLKGEQYRVGDSVYLPPEAFSFAVKLASPVKRSHRKDDVDEDLHPEYYRKSSDYIKGSNLDAPEPFRIGRIKEIFCNKRSDGKPDKMDPKLRLYKFYRPENTHKGPKGAYHSDINQLYWSDEEATVNMAEVLGRCQVEYAEDLVESVQDYSSRGPDRFYFLEAYNAKTRSLEDPPNHARSAVHKGKGKGKGKALQESQDQEPQEQTVPKLRTLDVFSGCGGLSEGFHQAGISETHWAIEMWDPAAQAFRLNNPGTTVFTEDCNVLLKLVMSGEKTNSLGQKLPQKGDVEMLCGGPPCQGFSGMNRFNSRTYSTFKNSLVVSYLSYCDYYRPKFFLLENVRNFVSFKRSMVLKLTLRCLVRMGYQCTFGILQAGQYGVAQTRRRAIILAAAPGEKLPRFPEPLHVFAPRACSLSVVVDEKKYVSNVTRGNGGIYRTITVRDTMSDLPEIRNGAAALEISYNGEPQSWFQRHIRGSQYQPILRDHICKDMSALVAARMRYIPLAPGSDWRDLPNIEVRLRDGTTTKKLRYTHSDKKNGRSGTGALRGVCSCAEGKSCDPADRQFNTLIPWCLPHTGNRHNHWAGLYGRLEWDGFFSTTVTNPEPMGKQGRVLHPEQHRVVSVRECARSQGFPDTYRFFGNILDKHRQV</sequence>
<evidence type="ECO:0000259" key="21">
    <source>
        <dbReference type="PROSITE" id="PS51038"/>
    </source>
</evidence>
<dbReference type="Gene3D" id="2.30.30.490">
    <property type="match status" value="2"/>
</dbReference>
<keyword evidence="15" id="KW-0804">Transcription</keyword>
<evidence type="ECO:0000256" key="19">
    <source>
        <dbReference type="PROSITE-ProRule" id="PRU01016"/>
    </source>
</evidence>
<evidence type="ECO:0000256" key="5">
    <source>
        <dbReference type="ARBA" id="ARBA00022553"/>
    </source>
</evidence>
<dbReference type="FunFam" id="2.30.30.490:FF:000004">
    <property type="entry name" value="DNA (cytosine-5)-methyltransferase"/>
    <property type="match status" value="1"/>
</dbReference>
<evidence type="ECO:0000256" key="18">
    <source>
        <dbReference type="PROSITE-ProRule" id="PRU00509"/>
    </source>
</evidence>
<keyword evidence="11 18" id="KW-0863">Zinc-finger</keyword>
<dbReference type="InterPro" id="IPR029063">
    <property type="entry name" value="SAM-dependent_MTases_sf"/>
</dbReference>
<evidence type="ECO:0000256" key="7">
    <source>
        <dbReference type="ARBA" id="ARBA00022679"/>
    </source>
</evidence>
<keyword evidence="14" id="KW-0238">DNA-binding</keyword>
<dbReference type="Ensembl" id="ENSCCRT00015076322.1">
    <property type="protein sequence ID" value="ENSCCRP00015073924.1"/>
    <property type="gene ID" value="ENSCCRG00015029801.1"/>
</dbReference>
<dbReference type="PROSITE" id="PS51038">
    <property type="entry name" value="BAH"/>
    <property type="match status" value="2"/>
</dbReference>
<comment type="subcellular location">
    <subcellularLocation>
        <location evidence="1">Nucleus</location>
    </subcellularLocation>
</comment>
<dbReference type="FunFam" id="3.40.50.150:FF:000036">
    <property type="entry name" value="DNA (cytosine-5)-methyltransferase"/>
    <property type="match status" value="1"/>
</dbReference>
<dbReference type="PROSITE" id="PS51058">
    <property type="entry name" value="ZF_CXXC"/>
    <property type="match status" value="1"/>
</dbReference>
<feature type="compositionally biased region" description="Basic residues" evidence="20">
    <location>
        <begin position="863"/>
        <end position="874"/>
    </location>
</feature>
<dbReference type="GO" id="GO:0005634">
    <property type="term" value="C:nucleus"/>
    <property type="evidence" value="ECO:0007669"/>
    <property type="project" value="UniProtKB-SubCell"/>
</dbReference>
<evidence type="ECO:0000259" key="22">
    <source>
        <dbReference type="PROSITE" id="PS51058"/>
    </source>
</evidence>
<dbReference type="InterPro" id="IPR018117">
    <property type="entry name" value="C5_DNA_meth_AS"/>
</dbReference>
<keyword evidence="4" id="KW-0678">Repressor</keyword>
<feature type="region of interest" description="Disordered" evidence="20">
    <location>
        <begin position="44"/>
        <end position="77"/>
    </location>
</feature>
<dbReference type="InterPro" id="IPR043151">
    <property type="entry name" value="BAH_sf"/>
</dbReference>
<keyword evidence="12" id="KW-0862">Zinc</keyword>
<evidence type="ECO:0000256" key="2">
    <source>
        <dbReference type="ARBA" id="ARBA00011975"/>
    </source>
</evidence>
<dbReference type="PANTHER" id="PTHR10629">
    <property type="entry name" value="CYTOSINE-SPECIFIC METHYLTRANSFERASE"/>
    <property type="match status" value="1"/>
</dbReference>
<evidence type="ECO:0000256" key="11">
    <source>
        <dbReference type="ARBA" id="ARBA00022771"/>
    </source>
</evidence>
<dbReference type="PANTHER" id="PTHR10629:SF52">
    <property type="entry name" value="DNA (CYTOSINE-5)-METHYLTRANSFERASE 1"/>
    <property type="match status" value="1"/>
</dbReference>
<dbReference type="GO" id="GO:0003677">
    <property type="term" value="F:DNA binding"/>
    <property type="evidence" value="ECO:0007669"/>
    <property type="project" value="UniProtKB-KW"/>
</dbReference>
<keyword evidence="10" id="KW-0677">Repeat</keyword>
<protein>
    <recommendedName>
        <fullName evidence="3">DNA (cytosine-5)-methyltransferase 1</fullName>
        <ecNumber evidence="2">2.1.1.37</ecNumber>
    </recommendedName>
</protein>
<dbReference type="Gene3D" id="1.10.10.2230">
    <property type="match status" value="1"/>
</dbReference>
<gene>
    <name evidence="23" type="primary">LOC109081279</name>
</gene>
<dbReference type="InterPro" id="IPR050390">
    <property type="entry name" value="C5-Methyltransferase"/>
</dbReference>
<evidence type="ECO:0000313" key="24">
    <source>
        <dbReference type="Proteomes" id="UP000694700"/>
    </source>
</evidence>
<evidence type="ECO:0000256" key="14">
    <source>
        <dbReference type="ARBA" id="ARBA00023125"/>
    </source>
</evidence>
<dbReference type="SUPFAM" id="SSF53335">
    <property type="entry name" value="S-adenosyl-L-methionine-dependent methyltransferases"/>
    <property type="match status" value="1"/>
</dbReference>
<dbReference type="PIRSF" id="PIRSF037404">
    <property type="entry name" value="DNMT1"/>
    <property type="match status" value="1"/>
</dbReference>
<dbReference type="PROSITE" id="PS51679">
    <property type="entry name" value="SAM_MT_C5"/>
    <property type="match status" value="1"/>
</dbReference>
<organism evidence="23 24">
    <name type="scientific">Cyprinus carpio</name>
    <name type="common">Common carp</name>
    <dbReference type="NCBI Taxonomy" id="7962"/>
    <lineage>
        <taxon>Eukaryota</taxon>
        <taxon>Metazoa</taxon>
        <taxon>Chordata</taxon>
        <taxon>Craniata</taxon>
        <taxon>Vertebrata</taxon>
        <taxon>Euteleostomi</taxon>
        <taxon>Actinopterygii</taxon>
        <taxon>Neopterygii</taxon>
        <taxon>Teleostei</taxon>
        <taxon>Ostariophysi</taxon>
        <taxon>Cypriniformes</taxon>
        <taxon>Cyprinidae</taxon>
        <taxon>Cyprininae</taxon>
        <taxon>Cyprinus</taxon>
    </lineage>
</organism>
<keyword evidence="16" id="KW-0539">Nucleus</keyword>
<evidence type="ECO:0000256" key="6">
    <source>
        <dbReference type="ARBA" id="ARBA00022603"/>
    </source>
</evidence>
<evidence type="ECO:0000256" key="9">
    <source>
        <dbReference type="ARBA" id="ARBA00022723"/>
    </source>
</evidence>
<evidence type="ECO:0000256" key="16">
    <source>
        <dbReference type="ARBA" id="ARBA00023242"/>
    </source>
</evidence>
<dbReference type="GO" id="GO:0003682">
    <property type="term" value="F:chromatin binding"/>
    <property type="evidence" value="ECO:0007669"/>
    <property type="project" value="InterPro"/>
</dbReference>
<dbReference type="Pfam" id="PF00145">
    <property type="entry name" value="DNA_methylase"/>
    <property type="match status" value="1"/>
</dbReference>
<evidence type="ECO:0000256" key="10">
    <source>
        <dbReference type="ARBA" id="ARBA00022737"/>
    </source>
</evidence>
<dbReference type="SMART" id="SM00439">
    <property type="entry name" value="BAH"/>
    <property type="match status" value="2"/>
</dbReference>
<accession>A0A8C1WYH5</accession>
<comment type="similarity">
    <text evidence="19">Belongs to the class I-like SAM-binding methyltransferase superfamily. C5-methyltransferase family.</text>
</comment>
<proteinExistence type="inferred from homology"/>
<dbReference type="PROSITE" id="PS00094">
    <property type="entry name" value="C5_MTASE_1"/>
    <property type="match status" value="1"/>
</dbReference>
<dbReference type="InterPro" id="IPR001525">
    <property type="entry name" value="C5_MeTfrase"/>
</dbReference>
<keyword evidence="6 19" id="KW-0489">Methyltransferase</keyword>
<feature type="domain" description="BAH" evidence="21">
    <location>
        <begin position="730"/>
        <end position="858"/>
    </location>
</feature>
<dbReference type="InterPro" id="IPR001025">
    <property type="entry name" value="BAH_dom"/>
</dbReference>
<dbReference type="FunFam" id="1.10.10.2230:FF:000001">
    <property type="entry name" value="DNA (cytosine-5)-methyltransferase"/>
    <property type="match status" value="1"/>
</dbReference>
<dbReference type="GO" id="GO:0006346">
    <property type="term" value="P:DNA methylation-dependent constitutive heterochromatin formation"/>
    <property type="evidence" value="ECO:0007669"/>
    <property type="project" value="InterPro"/>
</dbReference>
<evidence type="ECO:0000256" key="12">
    <source>
        <dbReference type="ARBA" id="ARBA00022833"/>
    </source>
</evidence>
<evidence type="ECO:0000256" key="8">
    <source>
        <dbReference type="ARBA" id="ARBA00022691"/>
    </source>
</evidence>
<dbReference type="FunFam" id="3.90.120.10:FF:000001">
    <property type="entry name" value="DNA (cytosine-5)-methyltransferase"/>
    <property type="match status" value="1"/>
</dbReference>
<name>A0A8C1WYH5_CYPCA</name>
<dbReference type="PRINTS" id="PR00105">
    <property type="entry name" value="C5METTRFRASE"/>
</dbReference>
<evidence type="ECO:0000256" key="17">
    <source>
        <dbReference type="PIRSR" id="PIRSR037404-1"/>
    </source>
</evidence>
<dbReference type="InterPro" id="IPR022702">
    <property type="entry name" value="Cytosine_MeTrfase1_RFD"/>
</dbReference>
<dbReference type="InterPro" id="IPR002857">
    <property type="entry name" value="Znf_CXXC"/>
</dbReference>
<dbReference type="GO" id="GO:0008270">
    <property type="term" value="F:zinc ion binding"/>
    <property type="evidence" value="ECO:0007669"/>
    <property type="project" value="UniProtKB-KW"/>
</dbReference>
<dbReference type="CDD" id="cd04760">
    <property type="entry name" value="BAH_Dnmt1_I"/>
    <property type="match status" value="1"/>
</dbReference>
<dbReference type="GO" id="GO:0044027">
    <property type="term" value="P:negative regulation of gene expression via chromosomal CpG island methylation"/>
    <property type="evidence" value="ECO:0007669"/>
    <property type="project" value="UniProtKB-ARBA"/>
</dbReference>
<evidence type="ECO:0000256" key="13">
    <source>
        <dbReference type="ARBA" id="ARBA00023015"/>
    </source>
</evidence>
<feature type="active site" evidence="17 19">
    <location>
        <position position="980"/>
    </location>
</feature>
<evidence type="ECO:0000256" key="4">
    <source>
        <dbReference type="ARBA" id="ARBA00022491"/>
    </source>
</evidence>
<evidence type="ECO:0000256" key="3">
    <source>
        <dbReference type="ARBA" id="ARBA00020876"/>
    </source>
</evidence>
<keyword evidence="7 19" id="KW-0808">Transferase</keyword>
<dbReference type="Pfam" id="PF01426">
    <property type="entry name" value="BAH"/>
    <property type="match status" value="2"/>
</dbReference>
<dbReference type="Gene3D" id="3.40.50.150">
    <property type="entry name" value="Vaccinia Virus protein VP39"/>
    <property type="match status" value="1"/>
</dbReference>
<dbReference type="GO" id="GO:0032259">
    <property type="term" value="P:methylation"/>
    <property type="evidence" value="ECO:0007669"/>
    <property type="project" value="UniProtKB-KW"/>
</dbReference>
<dbReference type="CDD" id="cd04711">
    <property type="entry name" value="BAH_Dnmt1_II"/>
    <property type="match status" value="1"/>
</dbReference>
<feature type="domain" description="CXXC-type" evidence="22">
    <location>
        <begin position="402"/>
        <end position="448"/>
    </location>
</feature>
<keyword evidence="9" id="KW-0479">Metal-binding</keyword>
<dbReference type="Gene3D" id="3.90.120.10">
    <property type="entry name" value="DNA Methylase, subunit A, domain 2"/>
    <property type="match status" value="1"/>
</dbReference>
<dbReference type="Proteomes" id="UP000694700">
    <property type="component" value="Unplaced"/>
</dbReference>